<accession>A0A0D5NLC1</accession>
<reference evidence="6" key="2">
    <citation type="submission" date="2015-03" db="EMBL/GenBank/DDBJ databases">
        <title>Genome sequence of Paenibacillus beijingensis strain DSM 24997T.</title>
        <authorList>
            <person name="Kwak Y."/>
            <person name="Shin J.-H."/>
        </authorList>
    </citation>
    <scope>NUCLEOTIDE SEQUENCE [LARGE SCALE GENOMIC DNA]</scope>
    <source>
        <strain evidence="6">DSM 24997</strain>
    </source>
</reference>
<dbReference type="OrthoDB" id="9790710at2"/>
<keyword evidence="1 5" id="KW-0808">Transferase</keyword>
<reference evidence="5 6" key="1">
    <citation type="journal article" date="2015" name="J. Biotechnol.">
        <title>Complete genome sequence of Paenibacillus beijingensis 7188(T) (=DSM 24997(T)), a novel rhizobacterium from jujube garden soil.</title>
        <authorList>
            <person name="Kwak Y."/>
            <person name="Shin J.H."/>
        </authorList>
    </citation>
    <scope>NUCLEOTIDE SEQUENCE [LARGE SCALE GENOMIC DNA]</scope>
    <source>
        <strain evidence="5 6">DSM 24997</strain>
    </source>
</reference>
<name>A0A0D5NLC1_9BACL</name>
<dbReference type="SUPFAM" id="SSF53756">
    <property type="entry name" value="UDP-Glycosyltransferase/glycogen phosphorylase"/>
    <property type="match status" value="1"/>
</dbReference>
<dbReference type="PANTHER" id="PTHR46401:SF2">
    <property type="entry name" value="GLYCOSYLTRANSFERASE WBBK-RELATED"/>
    <property type="match status" value="1"/>
</dbReference>
<dbReference type="AlphaFoldDB" id="A0A0D5NLC1"/>
<dbReference type="EMBL" id="CP011058">
    <property type="protein sequence ID" value="AJY75713.1"/>
    <property type="molecule type" value="Genomic_DNA"/>
</dbReference>
<evidence type="ECO:0000256" key="2">
    <source>
        <dbReference type="SAM" id="Phobius"/>
    </source>
</evidence>
<dbReference type="InterPro" id="IPR001296">
    <property type="entry name" value="Glyco_trans_1"/>
</dbReference>
<proteinExistence type="predicted"/>
<keyword evidence="6" id="KW-1185">Reference proteome</keyword>
<feature type="domain" description="Glycosyl transferase family 1" evidence="3">
    <location>
        <begin position="161"/>
        <end position="309"/>
    </location>
</feature>
<dbReference type="GO" id="GO:0016757">
    <property type="term" value="F:glycosyltransferase activity"/>
    <property type="evidence" value="ECO:0007669"/>
    <property type="project" value="InterPro"/>
</dbReference>
<keyword evidence="2" id="KW-1133">Transmembrane helix</keyword>
<keyword evidence="2" id="KW-0812">Transmembrane</keyword>
<dbReference type="InterPro" id="IPR028098">
    <property type="entry name" value="Glyco_trans_4-like_N"/>
</dbReference>
<dbReference type="GO" id="GO:0009103">
    <property type="term" value="P:lipopolysaccharide biosynthetic process"/>
    <property type="evidence" value="ECO:0007669"/>
    <property type="project" value="TreeGrafter"/>
</dbReference>
<dbReference type="Pfam" id="PF00534">
    <property type="entry name" value="Glycos_transf_1"/>
    <property type="match status" value="1"/>
</dbReference>
<organism evidence="5 6">
    <name type="scientific">Paenibacillus beijingensis</name>
    <dbReference type="NCBI Taxonomy" id="1126833"/>
    <lineage>
        <taxon>Bacteria</taxon>
        <taxon>Bacillati</taxon>
        <taxon>Bacillota</taxon>
        <taxon>Bacilli</taxon>
        <taxon>Bacillales</taxon>
        <taxon>Paenibacillaceae</taxon>
        <taxon>Paenibacillus</taxon>
    </lineage>
</organism>
<dbReference type="Proteomes" id="UP000032633">
    <property type="component" value="Chromosome"/>
</dbReference>
<dbReference type="Gene3D" id="3.40.50.2000">
    <property type="entry name" value="Glycogen Phosphorylase B"/>
    <property type="match status" value="2"/>
</dbReference>
<gene>
    <name evidence="5" type="ORF">VN24_15585</name>
</gene>
<feature type="transmembrane region" description="Helical" evidence="2">
    <location>
        <begin position="64"/>
        <end position="82"/>
    </location>
</feature>
<evidence type="ECO:0000313" key="5">
    <source>
        <dbReference type="EMBL" id="AJY75713.1"/>
    </source>
</evidence>
<dbReference type="RefSeq" id="WP_045671141.1">
    <property type="nucleotide sequence ID" value="NZ_CP011058.1"/>
</dbReference>
<dbReference type="PANTHER" id="PTHR46401">
    <property type="entry name" value="GLYCOSYLTRANSFERASE WBBK-RELATED"/>
    <property type="match status" value="1"/>
</dbReference>
<dbReference type="Pfam" id="PF13439">
    <property type="entry name" value="Glyco_transf_4"/>
    <property type="match status" value="1"/>
</dbReference>
<evidence type="ECO:0000259" key="3">
    <source>
        <dbReference type="Pfam" id="PF00534"/>
    </source>
</evidence>
<evidence type="ECO:0000259" key="4">
    <source>
        <dbReference type="Pfam" id="PF13439"/>
    </source>
</evidence>
<evidence type="ECO:0000256" key="1">
    <source>
        <dbReference type="ARBA" id="ARBA00022679"/>
    </source>
</evidence>
<keyword evidence="2" id="KW-0472">Membrane</keyword>
<protein>
    <submittedName>
        <fullName evidence="5">Glycosyl transferase family 1</fullName>
    </submittedName>
</protein>
<dbReference type="PATRIC" id="fig|1126833.4.peg.3409"/>
<dbReference type="STRING" id="1126833.VN24_15585"/>
<evidence type="ECO:0000313" key="6">
    <source>
        <dbReference type="Proteomes" id="UP000032633"/>
    </source>
</evidence>
<dbReference type="KEGG" id="pbj:VN24_15585"/>
<feature type="domain" description="Glycosyltransferase subfamily 4-like N-terminal" evidence="4">
    <location>
        <begin position="75"/>
        <end position="149"/>
    </location>
</feature>
<sequence>MTVWMWPKTSDFNLYNNLLTESLYRAGMEIEDLKHGKFMLKIGKIKARDIIHIHWMHHAYQHRLLPLFAFKSLVFILTLLYLKAKRVRIVWTLHNLYPHNAKHKRMERFMRTLICRLCNHIVVASDSIKRQVMKEFQVPERKLSIVKHGHYLGAYKPEGTDFRKRYGIGKEADVYLFLGAIKPYKGVEELVAAFNAVKTERTYLIVAGKADSQMEAFFSGLADTKNIVMDTRFIPNEEVADLLGAADIMVLPYKQITTSGSAILALSFKKLLVMPDTPFIDDYFAENMVVKYNPHEENGLQRAMRTALHVKRMEMSLPYEEVLQELDWGNIAVKLKKVYQG</sequence>
<dbReference type="HOGENOM" id="CLU_009583_6_0_9"/>